<evidence type="ECO:0000313" key="1">
    <source>
        <dbReference type="EMBL" id="RNA05729.1"/>
    </source>
</evidence>
<evidence type="ECO:0000313" key="2">
    <source>
        <dbReference type="Proteomes" id="UP000276133"/>
    </source>
</evidence>
<comment type="caution">
    <text evidence="1">The sequence shown here is derived from an EMBL/GenBank/DDBJ whole genome shotgun (WGS) entry which is preliminary data.</text>
</comment>
<protein>
    <submittedName>
        <fullName evidence="1">Uncharacterized protein</fullName>
    </submittedName>
</protein>
<dbReference type="Proteomes" id="UP000276133">
    <property type="component" value="Unassembled WGS sequence"/>
</dbReference>
<organism evidence="1 2">
    <name type="scientific">Brachionus plicatilis</name>
    <name type="common">Marine rotifer</name>
    <name type="synonym">Brachionus muelleri</name>
    <dbReference type="NCBI Taxonomy" id="10195"/>
    <lineage>
        <taxon>Eukaryota</taxon>
        <taxon>Metazoa</taxon>
        <taxon>Spiralia</taxon>
        <taxon>Gnathifera</taxon>
        <taxon>Rotifera</taxon>
        <taxon>Eurotatoria</taxon>
        <taxon>Monogononta</taxon>
        <taxon>Pseudotrocha</taxon>
        <taxon>Ploima</taxon>
        <taxon>Brachionidae</taxon>
        <taxon>Brachionus</taxon>
    </lineage>
</organism>
<keyword evidence="2" id="KW-1185">Reference proteome</keyword>
<dbReference type="AlphaFoldDB" id="A0A3M7Q3E9"/>
<dbReference type="EMBL" id="REGN01007624">
    <property type="protein sequence ID" value="RNA05729.1"/>
    <property type="molecule type" value="Genomic_DNA"/>
</dbReference>
<proteinExistence type="predicted"/>
<sequence length="315" mass="32978">MALAPCTSSDSHLDLAAISHSTSALGQWATAFCSKASSQPQVPLGWIHTQGVRINSSGTFKGTLLSAILSIVSPRVNLVLLVNADSDHIANDSLARLDIVGLFAVDRIGKPLVAVDVDPVGLQRLDSSVNDLVHHVHIAIGLLQLGGHDPNLPIISSLASASHRSTDCEQHSTARLSMILASSSSSSSMAAFHSFTELGIFSSALRNTFFFAFSSLSSSAALIHSLTELGSCLTAWATMPLDMSSGRSRAASSHTSSLLGHCSVPFMARLRAACILPTTSSSLAEAIHAGGWLGLVSRTDLSSSRAFLMSFMSPP</sequence>
<accession>A0A3M7Q3E9</accession>
<gene>
    <name evidence="1" type="ORF">BpHYR1_019569</name>
</gene>
<name>A0A3M7Q3E9_BRAPC</name>
<reference evidence="1 2" key="1">
    <citation type="journal article" date="2018" name="Sci. Rep.">
        <title>Genomic signatures of local adaptation to the degree of environmental predictability in rotifers.</title>
        <authorList>
            <person name="Franch-Gras L."/>
            <person name="Hahn C."/>
            <person name="Garcia-Roger E.M."/>
            <person name="Carmona M.J."/>
            <person name="Serra M."/>
            <person name="Gomez A."/>
        </authorList>
    </citation>
    <scope>NUCLEOTIDE SEQUENCE [LARGE SCALE GENOMIC DNA]</scope>
    <source>
        <strain evidence="1">HYR1</strain>
    </source>
</reference>